<sequence>MEVTNRGTQLVTLTCDFPVKWIKKIENSLSARCTKHSTPYTTCHSMSSAVNRLRDRIKQEFYRFQPTSQEDIIQGRIMKTLLFASLLMFCGSAHGTVFGSGPVLYKVKIKTDSELGAGTDANVDFSITGHLVRNGVHRVSTTAVKLDNPDHNDFEAGNLDSFDVRGIDVGSILLVSLKQDTAGSHWPWRLDWVDVKKMNADGTVEEEKKFYYESYLPKYEWVYMHRTSRIEYTWTDATQQDDESGSGSNHH</sequence>
<accession>A0ABN8PYT5</accession>
<comment type="caution">
    <text evidence="1">Lacks conserved residue(s) required for the propagation of feature annotation.</text>
</comment>
<dbReference type="PANTHER" id="PTHR31718">
    <property type="entry name" value="PLAT DOMAIN-CONTAINING PROTEIN"/>
    <property type="match status" value="1"/>
</dbReference>
<dbReference type="SUPFAM" id="SSF49723">
    <property type="entry name" value="Lipase/lipooxygenase domain (PLAT/LH2 domain)"/>
    <property type="match status" value="1"/>
</dbReference>
<dbReference type="InterPro" id="IPR001024">
    <property type="entry name" value="PLAT/LH2_dom"/>
</dbReference>
<comment type="caution">
    <text evidence="4">The sequence shown here is derived from an EMBL/GenBank/DDBJ whole genome shotgun (WGS) entry which is preliminary data.</text>
</comment>
<evidence type="ECO:0000256" key="2">
    <source>
        <dbReference type="SAM" id="Phobius"/>
    </source>
</evidence>
<organism evidence="4 5">
    <name type="scientific">Porites evermanni</name>
    <dbReference type="NCBI Taxonomy" id="104178"/>
    <lineage>
        <taxon>Eukaryota</taxon>
        <taxon>Metazoa</taxon>
        <taxon>Cnidaria</taxon>
        <taxon>Anthozoa</taxon>
        <taxon>Hexacorallia</taxon>
        <taxon>Scleractinia</taxon>
        <taxon>Fungiina</taxon>
        <taxon>Poritidae</taxon>
        <taxon>Porites</taxon>
    </lineage>
</organism>
<evidence type="ECO:0000256" key="1">
    <source>
        <dbReference type="PROSITE-ProRule" id="PRU00152"/>
    </source>
</evidence>
<dbReference type="InterPro" id="IPR036392">
    <property type="entry name" value="PLAT/LH2_dom_sf"/>
</dbReference>
<feature type="transmembrane region" description="Helical" evidence="2">
    <location>
        <begin position="81"/>
        <end position="105"/>
    </location>
</feature>
<evidence type="ECO:0000313" key="5">
    <source>
        <dbReference type="Proteomes" id="UP001159427"/>
    </source>
</evidence>
<keyword evidence="5" id="KW-1185">Reference proteome</keyword>
<evidence type="ECO:0000313" key="4">
    <source>
        <dbReference type="EMBL" id="CAH3153630.1"/>
    </source>
</evidence>
<gene>
    <name evidence="4" type="ORF">PEVE_00001179</name>
</gene>
<feature type="domain" description="PLAT" evidence="3">
    <location>
        <begin position="103"/>
        <end position="236"/>
    </location>
</feature>
<dbReference type="Proteomes" id="UP001159427">
    <property type="component" value="Unassembled WGS sequence"/>
</dbReference>
<dbReference type="Pfam" id="PF01477">
    <property type="entry name" value="PLAT"/>
    <property type="match status" value="1"/>
</dbReference>
<keyword evidence="2" id="KW-0472">Membrane</keyword>
<dbReference type="PANTHER" id="PTHR31718:SF60">
    <property type="entry name" value="LIPOXYGENASE HOMOLOGY DOMAIN-CONTAINING PROTEIN 1"/>
    <property type="match status" value="1"/>
</dbReference>
<keyword evidence="2" id="KW-1133">Transmembrane helix</keyword>
<name>A0ABN8PYT5_9CNID</name>
<reference evidence="4 5" key="1">
    <citation type="submission" date="2022-05" db="EMBL/GenBank/DDBJ databases">
        <authorList>
            <consortium name="Genoscope - CEA"/>
            <person name="William W."/>
        </authorList>
    </citation>
    <scope>NUCLEOTIDE SEQUENCE [LARGE SCALE GENOMIC DNA]</scope>
</reference>
<dbReference type="EMBL" id="CALNXI010001061">
    <property type="protein sequence ID" value="CAH3153630.1"/>
    <property type="molecule type" value="Genomic_DNA"/>
</dbReference>
<evidence type="ECO:0000259" key="3">
    <source>
        <dbReference type="PROSITE" id="PS50095"/>
    </source>
</evidence>
<proteinExistence type="predicted"/>
<dbReference type="Gene3D" id="2.60.60.20">
    <property type="entry name" value="PLAT/LH2 domain"/>
    <property type="match status" value="1"/>
</dbReference>
<dbReference type="PROSITE" id="PS50095">
    <property type="entry name" value="PLAT"/>
    <property type="match status" value="1"/>
</dbReference>
<protein>
    <recommendedName>
        <fullName evidence="3">PLAT domain-containing protein</fullName>
    </recommendedName>
</protein>
<keyword evidence="2" id="KW-0812">Transmembrane</keyword>